<name>A0A251UHD6_HELAN</name>
<feature type="compositionally biased region" description="Low complexity" evidence="1">
    <location>
        <begin position="291"/>
        <end position="302"/>
    </location>
</feature>
<dbReference type="InterPro" id="IPR003772">
    <property type="entry name" value="YceD"/>
</dbReference>
<reference evidence="3" key="2">
    <citation type="submission" date="2017-02" db="EMBL/GenBank/DDBJ databases">
        <title>Sunflower complete genome.</title>
        <authorList>
            <person name="Langlade N."/>
            <person name="Munos S."/>
        </authorList>
    </citation>
    <scope>NUCLEOTIDE SEQUENCE [LARGE SCALE GENOMIC DNA]</scope>
    <source>
        <tissue evidence="3">Leaves</tissue>
    </source>
</reference>
<sequence length="315" mass="35348">MPLILSSSFMTPCFYVNNVKAPRLLIPRTSLSHPCYKSTHCNILQKHLFANKHRSTTILKHKSRLEFKTRESLNSNYELASDENVTEDEWMDQDVDELDSPWEGAILYQRNPSISHLEYCTTLERLGLGQLSTEVSKSRASLMGLRVTKSVKDFPHGTPVLISIDVTRKKQNLKLDGIIRTVITLGCNRCGGPAADCVFSNFSLVLTEEPIQEPEIINMGVIYGQSEQGDDDDESVDLDDWLYFPPEEKSIDISKNIRDMVHLEIKINAICDPMCKGLCLNCGQNLNNSSCNCSQQGSNSKSYGPLGGLKEKLQQ</sequence>
<accession>A0A251UHD6</accession>
<dbReference type="PANTHER" id="PTHR34374">
    <property type="entry name" value="LARGE RIBOSOMAL RNA SUBUNIT ACCUMULATION PROTEIN YCED HOMOLOG 1, CHLOROPLASTIC"/>
    <property type="match status" value="1"/>
</dbReference>
<reference evidence="2 4" key="1">
    <citation type="journal article" date="2017" name="Nature">
        <title>The sunflower genome provides insights into oil metabolism, flowering and Asterid evolution.</title>
        <authorList>
            <person name="Badouin H."/>
            <person name="Gouzy J."/>
            <person name="Grassa C.J."/>
            <person name="Murat F."/>
            <person name="Staton S.E."/>
            <person name="Cottret L."/>
            <person name="Lelandais-Briere C."/>
            <person name="Owens G.L."/>
            <person name="Carrere S."/>
            <person name="Mayjonade B."/>
            <person name="Legrand L."/>
            <person name="Gill N."/>
            <person name="Kane N.C."/>
            <person name="Bowers J.E."/>
            <person name="Hubner S."/>
            <person name="Bellec A."/>
            <person name="Berard A."/>
            <person name="Berges H."/>
            <person name="Blanchet N."/>
            <person name="Boniface M.C."/>
            <person name="Brunel D."/>
            <person name="Catrice O."/>
            <person name="Chaidir N."/>
            <person name="Claudel C."/>
            <person name="Donnadieu C."/>
            <person name="Faraut T."/>
            <person name="Fievet G."/>
            <person name="Helmstetter N."/>
            <person name="King M."/>
            <person name="Knapp S.J."/>
            <person name="Lai Z."/>
            <person name="Le Paslier M.C."/>
            <person name="Lippi Y."/>
            <person name="Lorenzon L."/>
            <person name="Mandel J.R."/>
            <person name="Marage G."/>
            <person name="Marchand G."/>
            <person name="Marquand E."/>
            <person name="Bret-Mestries E."/>
            <person name="Morien E."/>
            <person name="Nambeesan S."/>
            <person name="Nguyen T."/>
            <person name="Pegot-Espagnet P."/>
            <person name="Pouilly N."/>
            <person name="Raftis F."/>
            <person name="Sallet E."/>
            <person name="Schiex T."/>
            <person name="Thomas J."/>
            <person name="Vandecasteele C."/>
            <person name="Vares D."/>
            <person name="Vear F."/>
            <person name="Vautrin S."/>
            <person name="Crespi M."/>
            <person name="Mangin B."/>
            <person name="Burke J.M."/>
            <person name="Salse J."/>
            <person name="Munos S."/>
            <person name="Vincourt P."/>
            <person name="Rieseberg L.H."/>
            <person name="Langlade N.B."/>
        </authorList>
    </citation>
    <scope>NUCLEOTIDE SEQUENCE [LARGE SCALE GENOMIC DNA]</scope>
    <source>
        <strain evidence="4">cv. SF193</strain>
        <tissue evidence="2">Leaves</tissue>
    </source>
</reference>
<gene>
    <name evidence="3" type="ORF">HannXRQ_Chr06g0171951</name>
    <name evidence="2" type="ORF">HanXRQr2_Chr06g0248741</name>
</gene>
<dbReference type="STRING" id="4232.A0A251UHD6"/>
<dbReference type="AlphaFoldDB" id="A0A251UHD6"/>
<dbReference type="PANTHER" id="PTHR34374:SF1">
    <property type="entry name" value="LARGE RIBOSOMAL RNA SUBUNIT ACCUMULATION PROTEIN YCED HOMOLOG 1, CHLOROPLASTIC"/>
    <property type="match status" value="1"/>
</dbReference>
<dbReference type="OrthoDB" id="1931432at2759"/>
<keyword evidence="4" id="KW-1185">Reference proteome</keyword>
<proteinExistence type="predicted"/>
<protein>
    <submittedName>
        <fullName evidence="2">Large ribosomal RNA subunit accumulation protein YceD</fullName>
    </submittedName>
</protein>
<organism evidence="3 4">
    <name type="scientific">Helianthus annuus</name>
    <name type="common">Common sunflower</name>
    <dbReference type="NCBI Taxonomy" id="4232"/>
    <lineage>
        <taxon>Eukaryota</taxon>
        <taxon>Viridiplantae</taxon>
        <taxon>Streptophyta</taxon>
        <taxon>Embryophyta</taxon>
        <taxon>Tracheophyta</taxon>
        <taxon>Spermatophyta</taxon>
        <taxon>Magnoliopsida</taxon>
        <taxon>eudicotyledons</taxon>
        <taxon>Gunneridae</taxon>
        <taxon>Pentapetalae</taxon>
        <taxon>asterids</taxon>
        <taxon>campanulids</taxon>
        <taxon>Asterales</taxon>
        <taxon>Asteraceae</taxon>
        <taxon>Asteroideae</taxon>
        <taxon>Heliantheae alliance</taxon>
        <taxon>Heliantheae</taxon>
        <taxon>Helianthus</taxon>
    </lineage>
</organism>
<dbReference type="OMA" id="AECVFSN"/>
<evidence type="ECO:0000313" key="2">
    <source>
        <dbReference type="EMBL" id="KAF5801496.1"/>
    </source>
</evidence>
<dbReference type="GO" id="GO:0009507">
    <property type="term" value="C:chloroplast"/>
    <property type="evidence" value="ECO:0000318"/>
    <property type="project" value="GO_Central"/>
</dbReference>
<evidence type="ECO:0000256" key="1">
    <source>
        <dbReference type="SAM" id="MobiDB-lite"/>
    </source>
</evidence>
<dbReference type="Pfam" id="PF02620">
    <property type="entry name" value="YceD"/>
    <property type="match status" value="1"/>
</dbReference>
<evidence type="ECO:0000313" key="4">
    <source>
        <dbReference type="Proteomes" id="UP000215914"/>
    </source>
</evidence>
<dbReference type="Gramene" id="mRNA:HanXRQr2_Chr06g0248741">
    <property type="protein sequence ID" value="mRNA:HanXRQr2_Chr06g0248741"/>
    <property type="gene ID" value="HanXRQr2_Chr06g0248741"/>
</dbReference>
<dbReference type="Proteomes" id="UP000215914">
    <property type="component" value="Chromosome 6"/>
</dbReference>
<dbReference type="FunCoup" id="A0A251UHD6">
    <property type="interactions" value="1398"/>
</dbReference>
<feature type="region of interest" description="Disordered" evidence="1">
    <location>
        <begin position="291"/>
        <end position="315"/>
    </location>
</feature>
<dbReference type="EMBL" id="CM007895">
    <property type="protein sequence ID" value="OTG22479.1"/>
    <property type="molecule type" value="Genomic_DNA"/>
</dbReference>
<evidence type="ECO:0000313" key="3">
    <source>
        <dbReference type="EMBL" id="OTG22479.1"/>
    </source>
</evidence>
<dbReference type="InParanoid" id="A0A251UHD6"/>
<reference evidence="2" key="3">
    <citation type="submission" date="2020-06" db="EMBL/GenBank/DDBJ databases">
        <title>Helianthus annuus Genome sequencing and assembly Release 2.</title>
        <authorList>
            <person name="Gouzy J."/>
            <person name="Langlade N."/>
            <person name="Munos S."/>
        </authorList>
    </citation>
    <scope>NUCLEOTIDE SEQUENCE</scope>
    <source>
        <tissue evidence="2">Leaves</tissue>
    </source>
</reference>
<dbReference type="EMBL" id="MNCJ02000321">
    <property type="protein sequence ID" value="KAF5801496.1"/>
    <property type="molecule type" value="Genomic_DNA"/>
</dbReference>